<name>A0A6G1X2A8_9BACI</name>
<keyword evidence="3" id="KW-1185">Reference proteome</keyword>
<accession>A0A6G1X2A8</accession>
<proteinExistence type="predicted"/>
<dbReference type="InterPro" id="IPR022121">
    <property type="entry name" value="Peptidase_M73_camelysin"/>
</dbReference>
<reference evidence="2 3" key="1">
    <citation type="submission" date="2019-11" db="EMBL/GenBank/DDBJ databases">
        <authorList>
            <person name="Li J."/>
        </authorList>
    </citation>
    <scope>NUCLEOTIDE SEQUENCE [LARGE SCALE GENOMIC DNA]</scope>
    <source>
        <strain evidence="2 3">J4</strain>
    </source>
</reference>
<dbReference type="Pfam" id="PF12389">
    <property type="entry name" value="Peptidase_M73"/>
    <property type="match status" value="1"/>
</dbReference>
<dbReference type="NCBIfam" id="TIGR04088">
    <property type="entry name" value="cognate_SipW"/>
    <property type="match status" value="1"/>
</dbReference>
<dbReference type="Proteomes" id="UP000480185">
    <property type="component" value="Unassembled WGS sequence"/>
</dbReference>
<organism evidence="2 3">
    <name type="scientific">Salinibacillus xinjiangensis</name>
    <dbReference type="NCBI Taxonomy" id="1229268"/>
    <lineage>
        <taxon>Bacteria</taxon>
        <taxon>Bacillati</taxon>
        <taxon>Bacillota</taxon>
        <taxon>Bacilli</taxon>
        <taxon>Bacillales</taxon>
        <taxon>Bacillaceae</taxon>
        <taxon>Salinibacillus</taxon>
    </lineage>
</organism>
<feature type="chain" id="PRO_5026217798" description="Spore coat protein" evidence="1">
    <location>
        <begin position="28"/>
        <end position="277"/>
    </location>
</feature>
<dbReference type="OrthoDB" id="2660939at2"/>
<protein>
    <recommendedName>
        <fullName evidence="4">Spore coat protein</fullName>
    </recommendedName>
</protein>
<gene>
    <name evidence="2" type="ORF">GH754_01635</name>
</gene>
<evidence type="ECO:0000313" key="3">
    <source>
        <dbReference type="Proteomes" id="UP000480185"/>
    </source>
</evidence>
<dbReference type="AlphaFoldDB" id="A0A6G1X2A8"/>
<evidence type="ECO:0000313" key="2">
    <source>
        <dbReference type="EMBL" id="MRG85025.1"/>
    </source>
</evidence>
<keyword evidence="1" id="KW-0732">Signal</keyword>
<comment type="caution">
    <text evidence="2">The sequence shown here is derived from an EMBL/GenBank/DDBJ whole genome shotgun (WGS) entry which is preliminary data.</text>
</comment>
<dbReference type="InterPro" id="IPR023833">
    <property type="entry name" value="Signal_pept_SipW-depend-type"/>
</dbReference>
<dbReference type="RefSeq" id="WP_153726981.1">
    <property type="nucleotide sequence ID" value="NZ_WJNH01000001.1"/>
</dbReference>
<sequence>MSIKRKFATGAISACLGFSLIGTGTWAAINDVEKQTSEFAAGTLDFEIQPIKFEGHRVPHTFEVSNLKPGDSMYRAFKIDNVGSLAIKEVLLDTIASNFTNGENEFVEQVGSDNDLDEFLDQFQVNVLWVTSRSLIDLDPDVLQEFLDGHFSILNPEDRVTLKDLKYNDFPSDIVTGSDGRINIAPNNEGGLFISRDRYDGLPVTPDDKEAVIIGITMKNNKERKTEGPAKDEFIQNQYMGDSVDITFSFEATQWEGIEVTKDGYIKDNEKAHSGNY</sequence>
<dbReference type="EMBL" id="WJNH01000001">
    <property type="protein sequence ID" value="MRG85025.1"/>
    <property type="molecule type" value="Genomic_DNA"/>
</dbReference>
<feature type="signal peptide" evidence="1">
    <location>
        <begin position="1"/>
        <end position="27"/>
    </location>
</feature>
<evidence type="ECO:0000256" key="1">
    <source>
        <dbReference type="SAM" id="SignalP"/>
    </source>
</evidence>
<evidence type="ECO:0008006" key="4">
    <source>
        <dbReference type="Google" id="ProtNLM"/>
    </source>
</evidence>